<evidence type="ECO:0000256" key="5">
    <source>
        <dbReference type="ARBA" id="ARBA00022679"/>
    </source>
</evidence>
<dbReference type="InterPro" id="IPR036397">
    <property type="entry name" value="RNaseH_sf"/>
</dbReference>
<evidence type="ECO:0000256" key="4">
    <source>
        <dbReference type="ARBA" id="ARBA00022485"/>
    </source>
</evidence>
<dbReference type="GO" id="GO:0003887">
    <property type="term" value="F:DNA-directed DNA polymerase activity"/>
    <property type="evidence" value="ECO:0007669"/>
    <property type="project" value="UniProtKB-KW"/>
</dbReference>
<dbReference type="InterPro" id="IPR043502">
    <property type="entry name" value="DNA/RNA_pol_sf"/>
</dbReference>
<keyword evidence="11" id="KW-0378">Hydrolase</keyword>
<evidence type="ECO:0000256" key="6">
    <source>
        <dbReference type="ARBA" id="ARBA00022695"/>
    </source>
</evidence>
<dbReference type="InterPro" id="IPR012337">
    <property type="entry name" value="RNaseH-like_sf"/>
</dbReference>
<comment type="similarity">
    <text evidence="3 20">Belongs to the DNA polymerase type-B family.</text>
</comment>
<dbReference type="InterPro" id="IPR006134">
    <property type="entry name" value="DNA-dir_DNA_pol_B_multi_dom"/>
</dbReference>
<feature type="region of interest" description="Disordered" evidence="22">
    <location>
        <begin position="1246"/>
        <end position="1392"/>
    </location>
</feature>
<sequence length="1392" mass="156639">MAETAVKPQKRILGDATMTSGNILPSTLSKKRKLEADESSALLKVAPKSSGVKSFGSSQAQAKSSFEEDLEKLSQDIHGLKEKNSEKDQQWERPPLEGFDAAKDNLCFQQIDAEESTFGGGATVKLFGVNEKGNSVLLHVENFRHYLYIAAPSGFKQEFLPQYAMWLNSKFGQEQIIHSAELVIKENLYGYQGENKKAFIRLTVQEPRHIGKLRNSLEKNFSSFNYKGLWQSADEGGIMTFDNIQYVLRFMIDTGISGMSWVEAEAGKYQLVPQNFRHSNCQIEARVSYTDLIAHSHDGEYAKMAPLRVLSFDIECAGRKGIFPEPNQDPVIQIANVVTRYGEAKPFVRNVFVLDTCSLIVNTQILEFKDEAKMLMAWKDFLQKVDPDVIIGYNISNFDFPYLLDRARHLKCQDFPYFTRLNNTKSEAKETNFSSKQMGNRDTKSTNTNGRIQLDLLQLVQRDHHLRSYTLNSVCAHFLGEQKEDVHHTMITELFNGTPDSRRRLAVYCLKDAYLPQRLMDKLMCLVNYTEMARVTGVPFNYLLSRGQQVKFISQLFRKALQEDLVIPNLSKQDESEYEGATVIEPTRGYYDVPIATLDFASLYPSIIQAHNLCYTTLLNKKAVEVFKFEKDKDYIVTPNGDMFCKPSVRKGLLSQILEELLGARKKAKKELAIETDPFKKAVLNGRQLALKVSANSVYGITGATVGKLPCLEIASSTTSYGRQMIEKTKAEVEARYTIANGYSHDAQVIYGDTDSVMVKFGVKNLEEAMKLGEEAAEYVSSKFIRPIKLEFEKVYFPYLLINKKRYAGLFWTNPKKFDKMDSKGIETVRRDNCRLVQTVIETVLHKILIDRDIDGAQDYVKDTISDLLQNKVDMSKLVITKALSKSDYSAKQAHVELAERMRKRDAGSAPTLGDRVAYVIVKGAGGSKNYEKSEDPIYVLENNIPIDTKYYLDNQLANPLGRIFEPILGEKKASQLLTGEHTRSISVAAPTLGGLMKFAKKTQTCMGCKKPLVGKDEKAGAVCENCRPRMGELYSKTLKKVSDLEVRFGRLWTQCQRCQGSLHCEVICSSRDCPIFYMRMKAKKDVEDAEKELMRFDYDPGAWAIGFVWGPHPRSAAMLKCNFASASIPAQSRKSIPHDNDEAQTLWKLHHGLAHPMGPVSEPQTAMPGAGDGVNTPPQPLVNIIEMHESSLLSHLKLVKSMANTAESDKDRTVGQVLVSAQKLVENFSLLREQLNKQKLAAKMDNNKRKMQAAPKSQRAFTPKMDKDNSSDSLQSDARPGQKRCRTEEHEAEAESSGQKRTRTKRAIAGADDDVSDYMPVALQKDDISEQVERRLRLREEQRRAKHEQPGMKRKRDSSSSTKPDSAAAAAAAAAATNPERAIRKRQRAGS</sequence>
<keyword evidence="18 20" id="KW-0539">Nucleus</keyword>
<dbReference type="PANTHER" id="PTHR10322:SF23">
    <property type="entry name" value="DNA POLYMERASE DELTA CATALYTIC SUBUNIT"/>
    <property type="match status" value="1"/>
</dbReference>
<evidence type="ECO:0000256" key="18">
    <source>
        <dbReference type="ARBA" id="ARBA00023242"/>
    </source>
</evidence>
<dbReference type="GO" id="GO:0008270">
    <property type="term" value="F:zinc ion binding"/>
    <property type="evidence" value="ECO:0007669"/>
    <property type="project" value="UniProtKB-KW"/>
</dbReference>
<name>A0A0U1LL41_TALIS</name>
<dbReference type="OrthoDB" id="2414538at2759"/>
<feature type="region of interest" description="Disordered" evidence="22">
    <location>
        <begin position="1"/>
        <end position="24"/>
    </location>
</feature>
<dbReference type="CDD" id="cd05777">
    <property type="entry name" value="DNA_polB_delta_exo"/>
    <property type="match status" value="1"/>
</dbReference>
<evidence type="ECO:0000256" key="21">
    <source>
        <dbReference type="SAM" id="Coils"/>
    </source>
</evidence>
<dbReference type="FunFam" id="1.10.132.60:FF:000001">
    <property type="entry name" value="DNA polymerase"/>
    <property type="match status" value="1"/>
</dbReference>
<evidence type="ECO:0000256" key="7">
    <source>
        <dbReference type="ARBA" id="ARBA00022705"/>
    </source>
</evidence>
<evidence type="ECO:0000259" key="24">
    <source>
        <dbReference type="Pfam" id="PF03104"/>
    </source>
</evidence>
<dbReference type="Pfam" id="PF00136">
    <property type="entry name" value="DNA_pol_B"/>
    <property type="match status" value="1"/>
</dbReference>
<feature type="domain" description="DNA-directed DNA polymerase family B exonuclease" evidence="24">
    <location>
        <begin position="241"/>
        <end position="474"/>
    </location>
</feature>
<evidence type="ECO:0000256" key="15">
    <source>
        <dbReference type="ARBA" id="ARBA00023004"/>
    </source>
</evidence>
<dbReference type="Gene3D" id="1.10.132.60">
    <property type="entry name" value="DNA polymerase family B, C-terminal domain"/>
    <property type="match status" value="1"/>
</dbReference>
<dbReference type="GO" id="GO:0006287">
    <property type="term" value="P:base-excision repair, gap-filling"/>
    <property type="evidence" value="ECO:0007669"/>
    <property type="project" value="TreeGrafter"/>
</dbReference>
<dbReference type="InterPro" id="IPR023211">
    <property type="entry name" value="DNA_pol_palm_dom_sf"/>
</dbReference>
<feature type="domain" description="DNA-directed DNA polymerase family B multifunctional" evidence="23">
    <location>
        <begin position="538"/>
        <end position="968"/>
    </location>
</feature>
<dbReference type="PRINTS" id="PR00106">
    <property type="entry name" value="DNAPOLB"/>
</dbReference>
<keyword evidence="5 20" id="KW-0808">Transferase</keyword>
<dbReference type="PANTHER" id="PTHR10322">
    <property type="entry name" value="DNA POLYMERASE CATALYTIC SUBUNIT"/>
    <property type="match status" value="1"/>
</dbReference>
<evidence type="ECO:0000256" key="20">
    <source>
        <dbReference type="RuleBase" id="RU000442"/>
    </source>
</evidence>
<evidence type="ECO:0000256" key="22">
    <source>
        <dbReference type="SAM" id="MobiDB-lite"/>
    </source>
</evidence>
<dbReference type="OMA" id="IEMHESS"/>
<comment type="subcellular location">
    <subcellularLocation>
        <location evidence="2 20">Nucleus</location>
    </subcellularLocation>
</comment>
<reference evidence="26 27" key="1">
    <citation type="submission" date="2015-04" db="EMBL/GenBank/DDBJ databases">
        <authorList>
            <person name="Syromyatnikov M.Y."/>
            <person name="Popov V.N."/>
        </authorList>
    </citation>
    <scope>NUCLEOTIDE SEQUENCE [LARGE SCALE GENOMIC DNA]</scope>
    <source>
        <strain evidence="26">WF-38-12</strain>
    </source>
</reference>
<dbReference type="GO" id="GO:0045004">
    <property type="term" value="P:DNA replication proofreading"/>
    <property type="evidence" value="ECO:0007669"/>
    <property type="project" value="TreeGrafter"/>
</dbReference>
<keyword evidence="15 20" id="KW-0408">Iron</keyword>
<dbReference type="Proteomes" id="UP000054383">
    <property type="component" value="Unassembled WGS sequence"/>
</dbReference>
<evidence type="ECO:0000259" key="23">
    <source>
        <dbReference type="Pfam" id="PF00136"/>
    </source>
</evidence>
<dbReference type="EMBL" id="CVMT01000001">
    <property type="protein sequence ID" value="CRG83665.1"/>
    <property type="molecule type" value="Genomic_DNA"/>
</dbReference>
<dbReference type="InterPro" id="IPR006133">
    <property type="entry name" value="DNA-dir_DNA_pol_B_exonuc"/>
</dbReference>
<dbReference type="PROSITE" id="PS00116">
    <property type="entry name" value="DNA_POLYMERASE_B"/>
    <property type="match status" value="1"/>
</dbReference>
<keyword evidence="27" id="KW-1185">Reference proteome</keyword>
<dbReference type="GO" id="GO:0000166">
    <property type="term" value="F:nucleotide binding"/>
    <property type="evidence" value="ECO:0007669"/>
    <property type="project" value="InterPro"/>
</dbReference>
<evidence type="ECO:0000256" key="12">
    <source>
        <dbReference type="ARBA" id="ARBA00022833"/>
    </source>
</evidence>
<evidence type="ECO:0000256" key="10">
    <source>
        <dbReference type="ARBA" id="ARBA00022771"/>
    </source>
</evidence>
<dbReference type="Gene3D" id="3.30.420.10">
    <property type="entry name" value="Ribonuclease H-like superfamily/Ribonuclease H"/>
    <property type="match status" value="1"/>
</dbReference>
<dbReference type="Pfam" id="PF03104">
    <property type="entry name" value="DNA_pol_B_exo1"/>
    <property type="match status" value="1"/>
</dbReference>
<evidence type="ECO:0000256" key="16">
    <source>
        <dbReference type="ARBA" id="ARBA00023014"/>
    </source>
</evidence>
<evidence type="ECO:0000256" key="3">
    <source>
        <dbReference type="ARBA" id="ARBA00005755"/>
    </source>
</evidence>
<evidence type="ECO:0000256" key="17">
    <source>
        <dbReference type="ARBA" id="ARBA00023125"/>
    </source>
</evidence>
<organism evidence="26 27">
    <name type="scientific">Talaromyces islandicus</name>
    <name type="common">Penicillium islandicum</name>
    <dbReference type="NCBI Taxonomy" id="28573"/>
    <lineage>
        <taxon>Eukaryota</taxon>
        <taxon>Fungi</taxon>
        <taxon>Dikarya</taxon>
        <taxon>Ascomycota</taxon>
        <taxon>Pezizomycotina</taxon>
        <taxon>Eurotiomycetes</taxon>
        <taxon>Eurotiomycetidae</taxon>
        <taxon>Eurotiales</taxon>
        <taxon>Trichocomaceae</taxon>
        <taxon>Talaromyces</taxon>
        <taxon>Talaromyces sect. Islandici</taxon>
    </lineage>
</organism>
<evidence type="ECO:0000259" key="25">
    <source>
        <dbReference type="Pfam" id="PF14260"/>
    </source>
</evidence>
<dbReference type="Gene3D" id="1.10.287.690">
    <property type="entry name" value="Helix hairpin bin"/>
    <property type="match status" value="1"/>
</dbReference>
<evidence type="ECO:0000256" key="2">
    <source>
        <dbReference type="ARBA" id="ARBA00004123"/>
    </source>
</evidence>
<evidence type="ECO:0000256" key="9">
    <source>
        <dbReference type="ARBA" id="ARBA00022723"/>
    </source>
</evidence>
<dbReference type="FunFam" id="1.10.287.690:FF:000001">
    <property type="entry name" value="DNA polymerase"/>
    <property type="match status" value="1"/>
</dbReference>
<evidence type="ECO:0000256" key="19">
    <source>
        <dbReference type="ARBA" id="ARBA00049244"/>
    </source>
</evidence>
<comment type="catalytic activity">
    <reaction evidence="19 20">
        <text>DNA(n) + a 2'-deoxyribonucleoside 5'-triphosphate = DNA(n+1) + diphosphate</text>
        <dbReference type="Rhea" id="RHEA:22508"/>
        <dbReference type="Rhea" id="RHEA-COMP:17339"/>
        <dbReference type="Rhea" id="RHEA-COMP:17340"/>
        <dbReference type="ChEBI" id="CHEBI:33019"/>
        <dbReference type="ChEBI" id="CHEBI:61560"/>
        <dbReference type="ChEBI" id="CHEBI:173112"/>
        <dbReference type="EC" id="2.7.7.7"/>
    </reaction>
</comment>
<evidence type="ECO:0000256" key="8">
    <source>
        <dbReference type="ARBA" id="ARBA00022722"/>
    </source>
</evidence>
<keyword evidence="9 20" id="KW-0479">Metal-binding</keyword>
<dbReference type="InterPro" id="IPR017964">
    <property type="entry name" value="DNA-dir_DNA_pol_B_CS"/>
</dbReference>
<evidence type="ECO:0000256" key="14">
    <source>
        <dbReference type="ARBA" id="ARBA00022932"/>
    </source>
</evidence>
<comment type="cofactor">
    <cofactor evidence="1 20">
        <name>[4Fe-4S] cluster</name>
        <dbReference type="ChEBI" id="CHEBI:49883"/>
    </cofactor>
</comment>
<dbReference type="NCBIfam" id="TIGR00592">
    <property type="entry name" value="pol2"/>
    <property type="match status" value="1"/>
</dbReference>
<dbReference type="STRING" id="28573.A0A0U1LL41"/>
<keyword evidence="12 20" id="KW-0862">Zinc</keyword>
<evidence type="ECO:0000256" key="1">
    <source>
        <dbReference type="ARBA" id="ARBA00001966"/>
    </source>
</evidence>
<proteinExistence type="inferred from homology"/>
<keyword evidence="7 20" id="KW-0235">DNA replication</keyword>
<dbReference type="GO" id="GO:0043625">
    <property type="term" value="C:delta DNA polymerase complex"/>
    <property type="evidence" value="ECO:0007669"/>
    <property type="project" value="TreeGrafter"/>
</dbReference>
<dbReference type="Gene3D" id="3.90.1600.10">
    <property type="entry name" value="Palm domain of DNA polymerase"/>
    <property type="match status" value="1"/>
</dbReference>
<dbReference type="InterPro" id="IPR050240">
    <property type="entry name" value="DNA_pol_type-B"/>
</dbReference>
<keyword evidence="8" id="KW-0540">Nuclease</keyword>
<dbReference type="Pfam" id="PF14260">
    <property type="entry name" value="zf-C4pol"/>
    <property type="match status" value="1"/>
</dbReference>
<keyword evidence="16 20" id="KW-0411">Iron-sulfur</keyword>
<dbReference type="SUPFAM" id="SSF53098">
    <property type="entry name" value="Ribonuclease H-like"/>
    <property type="match status" value="1"/>
</dbReference>
<keyword evidence="21" id="KW-0175">Coiled coil</keyword>
<dbReference type="InterPro" id="IPR025687">
    <property type="entry name" value="Znf-C4pol"/>
</dbReference>
<keyword evidence="13" id="KW-0269">Exonuclease</keyword>
<feature type="coiled-coil region" evidence="21">
    <location>
        <begin position="63"/>
        <end position="90"/>
    </location>
</feature>
<dbReference type="SMART" id="SM00486">
    <property type="entry name" value="POLBc"/>
    <property type="match status" value="1"/>
</dbReference>
<dbReference type="CDD" id="cd05533">
    <property type="entry name" value="POLBc_delta"/>
    <property type="match status" value="1"/>
</dbReference>
<evidence type="ECO:0000313" key="27">
    <source>
        <dbReference type="Proteomes" id="UP000054383"/>
    </source>
</evidence>
<gene>
    <name evidence="26" type="ORF">PISL3812_01020</name>
</gene>
<accession>A0A0U1LL41</accession>
<keyword evidence="6 20" id="KW-0548">Nucleotidyltransferase</keyword>
<feature type="domain" description="C4-type zinc-finger of DNA polymerase delta" evidence="25">
    <location>
        <begin position="1006"/>
        <end position="1080"/>
    </location>
</feature>
<protein>
    <recommendedName>
        <fullName evidence="20">DNA polymerase</fullName>
        <ecNumber evidence="20">2.7.7.7</ecNumber>
    </recommendedName>
</protein>
<dbReference type="Gene3D" id="3.30.342.10">
    <property type="entry name" value="DNA Polymerase, chain B, domain 1"/>
    <property type="match status" value="1"/>
</dbReference>
<keyword evidence="4 20" id="KW-0004">4Fe-4S</keyword>
<feature type="compositionally biased region" description="Basic and acidic residues" evidence="22">
    <location>
        <begin position="1325"/>
        <end position="1352"/>
    </location>
</feature>
<evidence type="ECO:0000256" key="11">
    <source>
        <dbReference type="ARBA" id="ARBA00022801"/>
    </source>
</evidence>
<dbReference type="EC" id="2.7.7.7" evidence="20"/>
<feature type="compositionally biased region" description="Low complexity" evidence="22">
    <location>
        <begin position="1368"/>
        <end position="1377"/>
    </location>
</feature>
<dbReference type="InterPro" id="IPR006172">
    <property type="entry name" value="DNA-dir_DNA_pol_B"/>
</dbReference>
<evidence type="ECO:0000256" key="13">
    <source>
        <dbReference type="ARBA" id="ARBA00022839"/>
    </source>
</evidence>
<dbReference type="FunFam" id="3.30.420.10:FF:000004">
    <property type="entry name" value="DNA polymerase"/>
    <property type="match status" value="1"/>
</dbReference>
<dbReference type="GO" id="GO:0006297">
    <property type="term" value="P:nucleotide-excision repair, DNA gap filling"/>
    <property type="evidence" value="ECO:0007669"/>
    <property type="project" value="TreeGrafter"/>
</dbReference>
<dbReference type="GO" id="GO:0051539">
    <property type="term" value="F:4 iron, 4 sulfur cluster binding"/>
    <property type="evidence" value="ECO:0007669"/>
    <property type="project" value="UniProtKB-KW"/>
</dbReference>
<keyword evidence="14 20" id="KW-0239">DNA-directed DNA polymerase</keyword>
<dbReference type="GO" id="GO:0008296">
    <property type="term" value="F:3'-5'-DNA exonuclease activity"/>
    <property type="evidence" value="ECO:0007669"/>
    <property type="project" value="TreeGrafter"/>
</dbReference>
<keyword evidence="10 20" id="KW-0863">Zinc-finger</keyword>
<dbReference type="GO" id="GO:0003677">
    <property type="term" value="F:DNA binding"/>
    <property type="evidence" value="ECO:0007669"/>
    <property type="project" value="UniProtKB-KW"/>
</dbReference>
<keyword evidence="17 20" id="KW-0238">DNA-binding</keyword>
<dbReference type="SUPFAM" id="SSF56672">
    <property type="entry name" value="DNA/RNA polymerases"/>
    <property type="match status" value="1"/>
</dbReference>
<dbReference type="InterPro" id="IPR042087">
    <property type="entry name" value="DNA_pol_B_thumb"/>
</dbReference>
<evidence type="ECO:0000313" key="26">
    <source>
        <dbReference type="EMBL" id="CRG83665.1"/>
    </source>
</evidence>